<dbReference type="RefSeq" id="XP_007320777.1">
    <property type="nucleotide sequence ID" value="XM_007320715.1"/>
</dbReference>
<dbReference type="GeneID" id="18820191"/>
<evidence type="ECO:0000256" key="8">
    <source>
        <dbReference type="PROSITE-ProRule" id="PRU00804"/>
    </source>
</evidence>
<proteinExistence type="predicted"/>
<dbReference type="GO" id="GO:0051028">
    <property type="term" value="P:mRNA transport"/>
    <property type="evidence" value="ECO:0007669"/>
    <property type="project" value="UniProtKB-UniRule"/>
</dbReference>
<evidence type="ECO:0000256" key="9">
    <source>
        <dbReference type="SAM" id="MobiDB-lite"/>
    </source>
</evidence>
<evidence type="ECO:0000256" key="6">
    <source>
        <dbReference type="ARBA" id="ARBA00023132"/>
    </source>
</evidence>
<evidence type="ECO:0000259" key="10">
    <source>
        <dbReference type="PROSITE" id="PS51472"/>
    </source>
</evidence>
<dbReference type="Proteomes" id="UP000008064">
    <property type="component" value="Unassembled WGS sequence"/>
</dbReference>
<dbReference type="OrthoDB" id="3365060at2759"/>
<evidence type="ECO:0000256" key="3">
    <source>
        <dbReference type="ARBA" id="ARBA00022816"/>
    </source>
</evidence>
<keyword evidence="5" id="KW-0811">Translocation</keyword>
<dbReference type="GO" id="GO:0005543">
    <property type="term" value="F:phospholipid binding"/>
    <property type="evidence" value="ECO:0007669"/>
    <property type="project" value="TreeGrafter"/>
</dbReference>
<evidence type="ECO:0000256" key="4">
    <source>
        <dbReference type="ARBA" id="ARBA00022927"/>
    </source>
</evidence>
<dbReference type="GO" id="GO:0003676">
    <property type="term" value="F:nucleic acid binding"/>
    <property type="evidence" value="ECO:0007669"/>
    <property type="project" value="InterPro"/>
</dbReference>
<dbReference type="Pfam" id="PF05172">
    <property type="entry name" value="RRM_Nup35"/>
    <property type="match status" value="1"/>
</dbReference>
<dbReference type="PANTHER" id="PTHR21527">
    <property type="entry name" value="NUCLEOPORIN NUP35"/>
    <property type="match status" value="1"/>
</dbReference>
<evidence type="ECO:0000256" key="1">
    <source>
        <dbReference type="ARBA" id="ARBA00004567"/>
    </source>
</evidence>
<protein>
    <recommendedName>
        <fullName evidence="10">RRM Nup35-type domain-containing protein</fullName>
    </recommendedName>
</protein>
<dbReference type="GO" id="GO:0044615">
    <property type="term" value="C:nuclear pore nuclear basket"/>
    <property type="evidence" value="ECO:0007669"/>
    <property type="project" value="TreeGrafter"/>
</dbReference>
<evidence type="ECO:0000256" key="5">
    <source>
        <dbReference type="ARBA" id="ARBA00023010"/>
    </source>
</evidence>
<dbReference type="InterPro" id="IPR007846">
    <property type="entry name" value="RRM_NUP35_dom"/>
</dbReference>
<evidence type="ECO:0000256" key="7">
    <source>
        <dbReference type="ARBA" id="ARBA00023242"/>
    </source>
</evidence>
<dbReference type="PANTHER" id="PTHR21527:SF6">
    <property type="entry name" value="NUCLEOPORIN NUP35"/>
    <property type="match status" value="1"/>
</dbReference>
<dbReference type="PROSITE" id="PS51472">
    <property type="entry name" value="RRM_NUP35"/>
    <property type="match status" value="1"/>
</dbReference>
<keyword evidence="4" id="KW-0653">Protein transport</keyword>
<reference evidence="11" key="1">
    <citation type="submission" date="2011-04" db="EMBL/GenBank/DDBJ databases">
        <title>Evolution of plant cell wall degrading machinery underlies the functional diversity of forest fungi.</title>
        <authorList>
            <consortium name="US DOE Joint Genome Institute (JGI-PGF)"/>
            <person name="Eastwood D.C."/>
            <person name="Floudas D."/>
            <person name="Binder M."/>
            <person name="Majcherczyk A."/>
            <person name="Schneider P."/>
            <person name="Aerts A."/>
            <person name="Asiegbu F.O."/>
            <person name="Baker S.E."/>
            <person name="Barry K."/>
            <person name="Bendiksby M."/>
            <person name="Blumentritt M."/>
            <person name="Coutinho P.M."/>
            <person name="Cullen D."/>
            <person name="Cullen D."/>
            <person name="Gathman A."/>
            <person name="Goodell B."/>
            <person name="Henrissat B."/>
            <person name="Ihrmark K."/>
            <person name="Kauserud H."/>
            <person name="Kohler A."/>
            <person name="LaButti K."/>
            <person name="Lapidus A."/>
            <person name="Lavin J.L."/>
            <person name="Lee Y.-H."/>
            <person name="Lindquist E."/>
            <person name="Lilly W."/>
            <person name="Lucas S."/>
            <person name="Morin E."/>
            <person name="Murat C."/>
            <person name="Oguiza J.A."/>
            <person name="Park J."/>
            <person name="Pisabarro A.G."/>
            <person name="Riley R."/>
            <person name="Rosling A."/>
            <person name="Salamov A."/>
            <person name="Schmidt O."/>
            <person name="Schmutz J."/>
            <person name="Skrede I."/>
            <person name="Stenlid J."/>
            <person name="Wiebenga A."/>
            <person name="Xie X."/>
            <person name="Kues U."/>
            <person name="Hibbett D.S."/>
            <person name="Hoffmeister D."/>
            <person name="Hogberg N."/>
            <person name="Martin F."/>
            <person name="Grigoriev I.V."/>
            <person name="Watkinson S.C."/>
        </authorList>
    </citation>
    <scope>NUCLEOTIDE SEQUENCE</scope>
    <source>
        <strain evidence="11">S7.9</strain>
    </source>
</reference>
<dbReference type="AlphaFoldDB" id="F8P3Z1"/>
<dbReference type="InterPro" id="IPR012677">
    <property type="entry name" value="Nucleotide-bd_a/b_plait_sf"/>
</dbReference>
<dbReference type="SUPFAM" id="SSF54928">
    <property type="entry name" value="RNA-binding domain, RBD"/>
    <property type="match status" value="1"/>
</dbReference>
<dbReference type="GO" id="GO:0006607">
    <property type="term" value="P:NLS-bearing protein import into nucleus"/>
    <property type="evidence" value="ECO:0007669"/>
    <property type="project" value="TreeGrafter"/>
</dbReference>
<keyword evidence="7 8" id="KW-0539">Nucleus</keyword>
<organism>
    <name type="scientific">Serpula lacrymans var. lacrymans (strain S7.9)</name>
    <name type="common">Dry rot fungus</name>
    <dbReference type="NCBI Taxonomy" id="578457"/>
    <lineage>
        <taxon>Eukaryota</taxon>
        <taxon>Fungi</taxon>
        <taxon>Dikarya</taxon>
        <taxon>Basidiomycota</taxon>
        <taxon>Agaricomycotina</taxon>
        <taxon>Agaricomycetes</taxon>
        <taxon>Agaricomycetidae</taxon>
        <taxon>Boletales</taxon>
        <taxon>Coniophorineae</taxon>
        <taxon>Serpulaceae</taxon>
        <taxon>Serpula</taxon>
    </lineage>
</organism>
<feature type="compositionally biased region" description="Polar residues" evidence="9">
    <location>
        <begin position="1"/>
        <end position="13"/>
    </location>
</feature>
<dbReference type="InterPro" id="IPR035979">
    <property type="entry name" value="RBD_domain_sf"/>
</dbReference>
<accession>F8P3Z1</accession>
<feature type="domain" description="RRM Nup35-type" evidence="10">
    <location>
        <begin position="146"/>
        <end position="227"/>
    </location>
</feature>
<feature type="region of interest" description="Disordered" evidence="9">
    <location>
        <begin position="1"/>
        <end position="29"/>
    </location>
</feature>
<evidence type="ECO:0000256" key="2">
    <source>
        <dbReference type="ARBA" id="ARBA00022448"/>
    </source>
</evidence>
<dbReference type="HOGENOM" id="CLU_809131_0_0_1"/>
<comment type="subcellular location">
    <subcellularLocation>
        <location evidence="1">Nucleus</location>
        <location evidence="1">Nuclear pore complex</location>
    </subcellularLocation>
</comment>
<dbReference type="GO" id="GO:0044613">
    <property type="term" value="C:nuclear pore central transport channel"/>
    <property type="evidence" value="ECO:0007669"/>
    <property type="project" value="TreeGrafter"/>
</dbReference>
<name>F8P3Z1_SERL9</name>
<keyword evidence="6 8" id="KW-0906">Nuclear pore complex</keyword>
<dbReference type="EMBL" id="GL945437">
    <property type="protein sequence ID" value="EGO22239.1"/>
    <property type="molecule type" value="Genomic_DNA"/>
</dbReference>
<keyword evidence="3 8" id="KW-0509">mRNA transport</keyword>
<sequence>MSNTANFHASGTNHWGGPSASGSLGTSLSDTFGQSRTHYQAGYMMSAAQNSPLSQSSQRVDEIPTIQTKAKLNHGLTRVPNFGMESMFEGKRQRQAIADEDAPPTNSINEIPQELPFYAERGVPRNVAMDSPFNGSTSRSPTAPQQHQTHYIIVFGYPHDKYNVTVDYFKSMGDATDPEPNTEIVNCFRIGYRDPGEALRAVRRNGEVLSGSWMVGVKWADPAQAEAMLGRSSGFASVFSSPPADYFPSQGSSNSMAVDTSPQKSNSIATPAVGTPIRLAPSVAAFRKGGSNLSPAPKQQQGGAQGTPLAPGANMPSALNGQSPSKGMIGQVSDLIFGW</sequence>
<feature type="region of interest" description="Disordered" evidence="9">
    <location>
        <begin position="249"/>
        <end position="270"/>
    </location>
</feature>
<gene>
    <name evidence="11" type="ORF">SERLADRAFT_472782</name>
</gene>
<dbReference type="Gene3D" id="3.30.70.330">
    <property type="match status" value="1"/>
</dbReference>
<keyword evidence="2 8" id="KW-0813">Transport</keyword>
<feature type="compositionally biased region" description="Polar residues" evidence="9">
    <location>
        <begin position="249"/>
        <end position="269"/>
    </location>
</feature>
<feature type="compositionally biased region" description="Polar residues" evidence="9">
    <location>
        <begin position="20"/>
        <end position="29"/>
    </location>
</feature>
<feature type="region of interest" description="Disordered" evidence="9">
    <location>
        <begin position="288"/>
        <end position="326"/>
    </location>
</feature>
<evidence type="ECO:0000313" key="11">
    <source>
        <dbReference type="EMBL" id="EGO22239.1"/>
    </source>
</evidence>
<dbReference type="GO" id="GO:0017056">
    <property type="term" value="F:structural constituent of nuclear pore"/>
    <property type="evidence" value="ECO:0007669"/>
    <property type="project" value="TreeGrafter"/>
</dbReference>
<dbReference type="GO" id="GO:0006999">
    <property type="term" value="P:nuclear pore organization"/>
    <property type="evidence" value="ECO:0007669"/>
    <property type="project" value="TreeGrafter"/>
</dbReference>
<dbReference type="KEGG" id="sla:SERLADRAFT_472782"/>